<evidence type="ECO:0000256" key="2">
    <source>
        <dbReference type="ARBA" id="ARBA00011322"/>
    </source>
</evidence>
<dbReference type="Pfam" id="PF12320">
    <property type="entry name" value="SbcD_C"/>
    <property type="match status" value="1"/>
</dbReference>
<dbReference type="GO" id="GO:0006260">
    <property type="term" value="P:DNA replication"/>
    <property type="evidence" value="ECO:0007669"/>
    <property type="project" value="UniProtKB-KW"/>
</dbReference>
<evidence type="ECO:0000256" key="5">
    <source>
        <dbReference type="ARBA" id="ARBA00022801"/>
    </source>
</evidence>
<keyword evidence="7" id="KW-0233">DNA recombination</keyword>
<dbReference type="GO" id="GO:0008408">
    <property type="term" value="F:3'-5' exonuclease activity"/>
    <property type="evidence" value="ECO:0007669"/>
    <property type="project" value="InterPro"/>
</dbReference>
<comment type="subunit">
    <text evidence="2 7">Heterodimer of SbcC and SbcD.</text>
</comment>
<dbReference type="InterPro" id="IPR029052">
    <property type="entry name" value="Metallo-depent_PP-like"/>
</dbReference>
<feature type="domain" description="Nuclease SbcCD subunit D C-terminal" evidence="9">
    <location>
        <begin position="275"/>
        <end position="359"/>
    </location>
</feature>
<evidence type="ECO:0000256" key="1">
    <source>
        <dbReference type="ARBA" id="ARBA00010555"/>
    </source>
</evidence>
<dbReference type="InterPro" id="IPR050535">
    <property type="entry name" value="DNA_Repair-Maintenance_Comp"/>
</dbReference>
<evidence type="ECO:0000259" key="8">
    <source>
        <dbReference type="Pfam" id="PF00149"/>
    </source>
</evidence>
<evidence type="ECO:0000313" key="11">
    <source>
        <dbReference type="Proteomes" id="UP000195062"/>
    </source>
</evidence>
<comment type="caution">
    <text evidence="10">The sequence shown here is derived from an EMBL/GenBank/DDBJ whole genome shotgun (WGS) entry which is preliminary data.</text>
</comment>
<dbReference type="GO" id="GO:0004519">
    <property type="term" value="F:endonuclease activity"/>
    <property type="evidence" value="ECO:0007669"/>
    <property type="project" value="UniProtKB-KW"/>
</dbReference>
<keyword evidence="6 7" id="KW-0269">Exonuclease</keyword>
<keyword evidence="11" id="KW-1185">Reference proteome</keyword>
<accession>A0A251XEN9</accession>
<dbReference type="Gene3D" id="3.60.21.10">
    <property type="match status" value="1"/>
</dbReference>
<gene>
    <name evidence="7 10" type="primary">sbcD</name>
    <name evidence="10" type="ORF">CMMCAS07_15740</name>
</gene>
<comment type="similarity">
    <text evidence="1 7">Belongs to the SbcD family.</text>
</comment>
<keyword evidence="4 7" id="KW-0540">Nuclease</keyword>
<dbReference type="InterPro" id="IPR026843">
    <property type="entry name" value="SbcD_C"/>
</dbReference>
<organism evidence="10 11">
    <name type="scientific">Clavibacter michiganensis subsp. michiganensis</name>
    <dbReference type="NCBI Taxonomy" id="33013"/>
    <lineage>
        <taxon>Bacteria</taxon>
        <taxon>Bacillati</taxon>
        <taxon>Actinomycetota</taxon>
        <taxon>Actinomycetes</taxon>
        <taxon>Micrococcales</taxon>
        <taxon>Microbacteriaceae</taxon>
        <taxon>Clavibacter</taxon>
    </lineage>
</organism>
<reference evidence="10 11" key="1">
    <citation type="submission" date="2016-08" db="EMBL/GenBank/DDBJ databases">
        <title>Genome sequence of Clavibacter michiganensis subsp. michiganensis strain CASJ007.</title>
        <authorList>
            <person name="Thapa S.P."/>
            <person name="Coaker G."/>
        </authorList>
    </citation>
    <scope>NUCLEOTIDE SEQUENCE [LARGE SCALE GENOMIC DNA]</scope>
    <source>
        <strain evidence="10">CASJ007</strain>
    </source>
</reference>
<evidence type="ECO:0000313" key="10">
    <source>
        <dbReference type="EMBL" id="OUE00890.1"/>
    </source>
</evidence>
<dbReference type="SUPFAM" id="SSF56300">
    <property type="entry name" value="Metallo-dependent phosphatases"/>
    <property type="match status" value="1"/>
</dbReference>
<proteinExistence type="inferred from homology"/>
<dbReference type="Proteomes" id="UP000195062">
    <property type="component" value="Unassembled WGS sequence"/>
</dbReference>
<dbReference type="InterPro" id="IPR004593">
    <property type="entry name" value="SbcD"/>
</dbReference>
<evidence type="ECO:0000256" key="3">
    <source>
        <dbReference type="ARBA" id="ARBA00013365"/>
    </source>
</evidence>
<dbReference type="Pfam" id="PF00149">
    <property type="entry name" value="Metallophos"/>
    <property type="match status" value="1"/>
</dbReference>
<comment type="function">
    <text evidence="7">SbcCD cleaves DNA hairpin structures. These structures can inhibit DNA replication and are intermediates in certain DNA recombination reactions. The complex acts as a 3'-&gt;5' double strand exonuclease that can open hairpins. It also has a 5' single-strand endonuclease activity.</text>
</comment>
<dbReference type="CDD" id="cd00840">
    <property type="entry name" value="MPP_Mre11_N"/>
    <property type="match status" value="1"/>
</dbReference>
<dbReference type="GO" id="GO:0006310">
    <property type="term" value="P:DNA recombination"/>
    <property type="evidence" value="ECO:0007669"/>
    <property type="project" value="UniProtKB-KW"/>
</dbReference>
<dbReference type="AlphaFoldDB" id="A0A251XEN9"/>
<name>A0A251XEN9_CLAMM</name>
<keyword evidence="7" id="KW-0235">DNA replication</keyword>
<dbReference type="NCBIfam" id="TIGR00619">
    <property type="entry name" value="sbcd"/>
    <property type="match status" value="1"/>
</dbReference>
<keyword evidence="7" id="KW-0255">Endonuclease</keyword>
<sequence>MRILHTSDWHLGRTLHGEDLHEHHAAFLDHLVDVVREREVDVVLVAGDVYDRAVPGVPSVRLLGDALARLSAFATVIVTPGNHDSAARLGFSSALLRDGLRILASAEALDAPVVLEDADGPVAFYGVPYLDPDAVRATLAAPGSPPLPRSHEAVLGAAMDRVRADAAGRSDARVVVVAHAFVTGAEPSESERDIRVGGFDQVPASAFRGADYVALGHLHGAQEVRAGGSARPVVRYSGSPLAFSFGERTQRKSSALVELAADGSTTVELIPAPVPRRLAEVTGTLAEIVDGRHADLADAWLRVHVTDPVHPAHLVARVREALPHALVVLHEPAGRVEGVRSRVVDATTDPLEVAADFVEYATGAPPTEAEALVLRQAYEHALAADRSA</sequence>
<feature type="domain" description="Calcineurin-like phosphoesterase" evidence="8">
    <location>
        <begin position="1"/>
        <end position="219"/>
    </location>
</feature>
<dbReference type="PANTHER" id="PTHR30337">
    <property type="entry name" value="COMPONENT OF ATP-DEPENDENT DSDNA EXONUCLEASE"/>
    <property type="match status" value="1"/>
</dbReference>
<dbReference type="EMBL" id="MDHH01000004">
    <property type="protein sequence ID" value="OUE00890.1"/>
    <property type="molecule type" value="Genomic_DNA"/>
</dbReference>
<protein>
    <recommendedName>
        <fullName evidence="3 7">Nuclease SbcCD subunit D</fullName>
    </recommendedName>
</protein>
<evidence type="ECO:0000259" key="9">
    <source>
        <dbReference type="Pfam" id="PF12320"/>
    </source>
</evidence>
<evidence type="ECO:0000256" key="7">
    <source>
        <dbReference type="RuleBase" id="RU363069"/>
    </source>
</evidence>
<dbReference type="InterPro" id="IPR004843">
    <property type="entry name" value="Calcineurin-like_PHP"/>
</dbReference>
<evidence type="ECO:0000256" key="6">
    <source>
        <dbReference type="ARBA" id="ARBA00022839"/>
    </source>
</evidence>
<keyword evidence="5 7" id="KW-0378">Hydrolase</keyword>
<evidence type="ECO:0000256" key="4">
    <source>
        <dbReference type="ARBA" id="ARBA00022722"/>
    </source>
</evidence>
<dbReference type="InterPro" id="IPR041796">
    <property type="entry name" value="Mre11_N"/>
</dbReference>
<dbReference type="PANTHER" id="PTHR30337:SF0">
    <property type="entry name" value="NUCLEASE SBCCD SUBUNIT D"/>
    <property type="match status" value="1"/>
</dbReference>